<dbReference type="AlphaFoldDB" id="A0A4S4LS85"/>
<proteinExistence type="predicted"/>
<gene>
    <name evidence="1" type="ORF">EW146_g5198</name>
</gene>
<evidence type="ECO:0000313" key="1">
    <source>
        <dbReference type="EMBL" id="THH15254.1"/>
    </source>
</evidence>
<organism evidence="1 2">
    <name type="scientific">Bondarzewia mesenterica</name>
    <dbReference type="NCBI Taxonomy" id="1095465"/>
    <lineage>
        <taxon>Eukaryota</taxon>
        <taxon>Fungi</taxon>
        <taxon>Dikarya</taxon>
        <taxon>Basidiomycota</taxon>
        <taxon>Agaricomycotina</taxon>
        <taxon>Agaricomycetes</taxon>
        <taxon>Russulales</taxon>
        <taxon>Bondarzewiaceae</taxon>
        <taxon>Bondarzewia</taxon>
    </lineage>
</organism>
<sequence>MAQIMYYGYVPTEEWLVQYGVKKNLGKADTPWHASCTVLNAAFDIFRRTGPGGCWKLPVVYVSGGKASCLAIASSNPMDQMPMPSPEKIQRLKEVLGTEREPQWYRYAG</sequence>
<evidence type="ECO:0000313" key="2">
    <source>
        <dbReference type="Proteomes" id="UP000310158"/>
    </source>
</evidence>
<dbReference type="Proteomes" id="UP000310158">
    <property type="component" value="Unassembled WGS sequence"/>
</dbReference>
<name>A0A4S4LS85_9AGAM</name>
<accession>A0A4S4LS85</accession>
<protein>
    <submittedName>
        <fullName evidence="1">Uncharacterized protein</fullName>
    </submittedName>
</protein>
<dbReference type="OrthoDB" id="2976172at2759"/>
<keyword evidence="2" id="KW-1185">Reference proteome</keyword>
<dbReference type="EMBL" id="SGPL01000220">
    <property type="protein sequence ID" value="THH15254.1"/>
    <property type="molecule type" value="Genomic_DNA"/>
</dbReference>
<reference evidence="1 2" key="1">
    <citation type="submission" date="2019-02" db="EMBL/GenBank/DDBJ databases">
        <title>Genome sequencing of the rare red list fungi Bondarzewia mesenterica.</title>
        <authorList>
            <person name="Buettner E."/>
            <person name="Kellner H."/>
        </authorList>
    </citation>
    <scope>NUCLEOTIDE SEQUENCE [LARGE SCALE GENOMIC DNA]</scope>
    <source>
        <strain evidence="1 2">DSM 108281</strain>
    </source>
</reference>
<comment type="caution">
    <text evidence="1">The sequence shown here is derived from an EMBL/GenBank/DDBJ whole genome shotgun (WGS) entry which is preliminary data.</text>
</comment>